<comment type="caution">
    <text evidence="2">The sequence shown here is derived from an EMBL/GenBank/DDBJ whole genome shotgun (WGS) entry which is preliminary data.</text>
</comment>
<evidence type="ECO:0000313" key="2">
    <source>
        <dbReference type="EMBL" id="KAF6792347.1"/>
    </source>
</evidence>
<protein>
    <submittedName>
        <fullName evidence="2">Uncharacterized protein</fullName>
    </submittedName>
</protein>
<feature type="region of interest" description="Disordered" evidence="1">
    <location>
        <begin position="173"/>
        <end position="200"/>
    </location>
</feature>
<proteinExistence type="predicted"/>
<evidence type="ECO:0000256" key="1">
    <source>
        <dbReference type="SAM" id="MobiDB-lite"/>
    </source>
</evidence>
<sequence>MWIGNVRKSSRPGLLVQHLRCKTPWRTRWDAPARHTADPGDHLRVRLFCSQRELERSANYESLDTLCCETLAVPSTAAVMKGSTKPKVELWPAIAPQLGKVRDDGQKEMANLACPCLSEALRRGPKGDKTGRGDFVARAITATAPKLSPEAESVKLHSICRRRRRRIVAGVNSAGDSLVPSKGPAPSGLVRGGNSDKMAS</sequence>
<dbReference type="EMBL" id="WIGN01000457">
    <property type="protein sequence ID" value="KAF6792347.1"/>
    <property type="molecule type" value="Genomic_DNA"/>
</dbReference>
<dbReference type="Proteomes" id="UP000652219">
    <property type="component" value="Unassembled WGS sequence"/>
</dbReference>
<keyword evidence="3" id="KW-1185">Reference proteome</keyword>
<organism evidence="2 3">
    <name type="scientific">Colletotrichum sojae</name>
    <dbReference type="NCBI Taxonomy" id="2175907"/>
    <lineage>
        <taxon>Eukaryota</taxon>
        <taxon>Fungi</taxon>
        <taxon>Dikarya</taxon>
        <taxon>Ascomycota</taxon>
        <taxon>Pezizomycotina</taxon>
        <taxon>Sordariomycetes</taxon>
        <taxon>Hypocreomycetidae</taxon>
        <taxon>Glomerellales</taxon>
        <taxon>Glomerellaceae</taxon>
        <taxon>Colletotrichum</taxon>
        <taxon>Colletotrichum orchidearum species complex</taxon>
    </lineage>
</organism>
<gene>
    <name evidence="2" type="ORF">CSOJ01_14171</name>
</gene>
<name>A0A8H6MK87_9PEZI</name>
<accession>A0A8H6MK87</accession>
<reference evidence="2 3" key="1">
    <citation type="journal article" date="2020" name="Phytopathology">
        <title>Genome Sequence Resources of Colletotrichum truncatum, C. plurivorum, C. musicola, and C. sojae: Four Species Pathogenic to Soybean (Glycine max).</title>
        <authorList>
            <person name="Rogerio F."/>
            <person name="Boufleur T.R."/>
            <person name="Ciampi-Guillardi M."/>
            <person name="Sukno S.A."/>
            <person name="Thon M.R."/>
            <person name="Massola Junior N.S."/>
            <person name="Baroncelli R."/>
        </authorList>
    </citation>
    <scope>NUCLEOTIDE SEQUENCE [LARGE SCALE GENOMIC DNA]</scope>
    <source>
        <strain evidence="2 3">LFN0009</strain>
    </source>
</reference>
<evidence type="ECO:0000313" key="3">
    <source>
        <dbReference type="Proteomes" id="UP000652219"/>
    </source>
</evidence>
<dbReference type="AlphaFoldDB" id="A0A8H6MK87"/>